<dbReference type="PANTHER" id="PTHR39321">
    <property type="entry name" value="NICOTINATE-NUCLEOTIDE ADENYLYLTRANSFERASE-RELATED"/>
    <property type="match status" value="1"/>
</dbReference>
<evidence type="ECO:0000256" key="7">
    <source>
        <dbReference type="ARBA" id="ARBA00022741"/>
    </source>
</evidence>
<dbReference type="Proteomes" id="UP001296776">
    <property type="component" value="Unassembled WGS sequence"/>
</dbReference>
<evidence type="ECO:0000256" key="2">
    <source>
        <dbReference type="ARBA" id="ARBA00005019"/>
    </source>
</evidence>
<dbReference type="HAMAP" id="MF_00244">
    <property type="entry name" value="NaMN_adenylyltr"/>
    <property type="match status" value="1"/>
</dbReference>
<reference evidence="13" key="2">
    <citation type="journal article" date="2020" name="Microorganisms">
        <title>Osmotic Adaptation and Compatible Solute Biosynthesis of Phototrophic Bacteria as Revealed from Genome Analyses.</title>
        <authorList>
            <person name="Imhoff J.F."/>
            <person name="Rahn T."/>
            <person name="Kunzel S."/>
            <person name="Keller A."/>
            <person name="Neulinger S.C."/>
        </authorList>
    </citation>
    <scope>NUCLEOTIDE SEQUENCE</scope>
    <source>
        <strain evidence="13">DSM 11080</strain>
    </source>
</reference>
<evidence type="ECO:0000256" key="10">
    <source>
        <dbReference type="ARBA" id="ARBA00048721"/>
    </source>
</evidence>
<dbReference type="NCBIfam" id="TIGR00482">
    <property type="entry name" value="nicotinate (nicotinamide) nucleotide adenylyltransferase"/>
    <property type="match status" value="1"/>
</dbReference>
<keyword evidence="7 11" id="KW-0547">Nucleotide-binding</keyword>
<evidence type="ECO:0000259" key="12">
    <source>
        <dbReference type="Pfam" id="PF01467"/>
    </source>
</evidence>
<reference evidence="13" key="1">
    <citation type="submission" date="2017-08" db="EMBL/GenBank/DDBJ databases">
        <authorList>
            <person name="Imhoff J.F."/>
            <person name="Rahn T."/>
            <person name="Kuenzel S."/>
            <person name="Neulinger S.C."/>
        </authorList>
    </citation>
    <scope>NUCLEOTIDE SEQUENCE</scope>
    <source>
        <strain evidence="13">DSM 11080</strain>
    </source>
</reference>
<dbReference type="SUPFAM" id="SSF52374">
    <property type="entry name" value="Nucleotidylyl transferase"/>
    <property type="match status" value="1"/>
</dbReference>
<dbReference type="CDD" id="cd02165">
    <property type="entry name" value="NMNAT"/>
    <property type="match status" value="1"/>
</dbReference>
<keyword evidence="5 11" id="KW-0808">Transferase</keyword>
<dbReference type="InterPro" id="IPR005248">
    <property type="entry name" value="NadD/NMNAT"/>
</dbReference>
<dbReference type="PANTHER" id="PTHR39321:SF3">
    <property type="entry name" value="PHOSPHOPANTETHEINE ADENYLYLTRANSFERASE"/>
    <property type="match status" value="1"/>
</dbReference>
<evidence type="ECO:0000256" key="8">
    <source>
        <dbReference type="ARBA" id="ARBA00022840"/>
    </source>
</evidence>
<dbReference type="NCBIfam" id="NF000839">
    <property type="entry name" value="PRK00071.1-1"/>
    <property type="match status" value="1"/>
</dbReference>
<evidence type="ECO:0000256" key="4">
    <source>
        <dbReference type="ARBA" id="ARBA00022642"/>
    </source>
</evidence>
<comment type="caution">
    <text evidence="13">The sequence shown here is derived from an EMBL/GenBank/DDBJ whole genome shotgun (WGS) entry which is preliminary data.</text>
</comment>
<dbReference type="RefSeq" id="WP_200347193.1">
    <property type="nucleotide sequence ID" value="NZ_NRSJ01000030.1"/>
</dbReference>
<evidence type="ECO:0000256" key="3">
    <source>
        <dbReference type="ARBA" id="ARBA00009014"/>
    </source>
</evidence>
<gene>
    <name evidence="11" type="primary">nadD</name>
    <name evidence="13" type="ORF">CKO40_15420</name>
</gene>
<comment type="function">
    <text evidence="1 11">Catalyzes the reversible adenylation of nicotinate mononucleotide (NaMN) to nicotinic acid adenine dinucleotide (NaAD).</text>
</comment>
<evidence type="ECO:0000256" key="5">
    <source>
        <dbReference type="ARBA" id="ARBA00022679"/>
    </source>
</evidence>
<evidence type="ECO:0000313" key="14">
    <source>
        <dbReference type="Proteomes" id="UP001296776"/>
    </source>
</evidence>
<dbReference type="AlphaFoldDB" id="A0AAJ0XB85"/>
<comment type="similarity">
    <text evidence="3 11">Belongs to the NadD family.</text>
</comment>
<dbReference type="NCBIfam" id="TIGR00125">
    <property type="entry name" value="cyt_tran_rel"/>
    <property type="match status" value="1"/>
</dbReference>
<comment type="pathway">
    <text evidence="2 11">Cofactor biosynthesis; NAD(+) biosynthesis; deamido-NAD(+) from nicotinate D-ribonucleotide: step 1/1.</text>
</comment>
<comment type="catalytic activity">
    <reaction evidence="10 11">
        <text>nicotinate beta-D-ribonucleotide + ATP + H(+) = deamido-NAD(+) + diphosphate</text>
        <dbReference type="Rhea" id="RHEA:22860"/>
        <dbReference type="ChEBI" id="CHEBI:15378"/>
        <dbReference type="ChEBI" id="CHEBI:30616"/>
        <dbReference type="ChEBI" id="CHEBI:33019"/>
        <dbReference type="ChEBI" id="CHEBI:57502"/>
        <dbReference type="ChEBI" id="CHEBI:58437"/>
        <dbReference type="EC" id="2.7.7.18"/>
    </reaction>
</comment>
<name>A0AAJ0XB85_9GAMM</name>
<keyword evidence="14" id="KW-1185">Reference proteome</keyword>
<dbReference type="Pfam" id="PF01467">
    <property type="entry name" value="CTP_transf_like"/>
    <property type="match status" value="1"/>
</dbReference>
<proteinExistence type="inferred from homology"/>
<keyword evidence="9 11" id="KW-0520">NAD</keyword>
<accession>A0AAJ0XB85</accession>
<keyword evidence="4 11" id="KW-0662">Pyridine nucleotide biosynthesis</keyword>
<evidence type="ECO:0000256" key="6">
    <source>
        <dbReference type="ARBA" id="ARBA00022695"/>
    </source>
</evidence>
<evidence type="ECO:0000256" key="9">
    <source>
        <dbReference type="ARBA" id="ARBA00023027"/>
    </source>
</evidence>
<dbReference type="EC" id="2.7.7.18" evidence="11"/>
<protein>
    <recommendedName>
        <fullName evidence="11">Probable nicotinate-nucleotide adenylyltransferase</fullName>
        <ecNumber evidence="11">2.7.7.18</ecNumber>
    </recommendedName>
    <alternativeName>
        <fullName evidence="11">Deamido-NAD(+) diphosphorylase</fullName>
    </alternativeName>
    <alternativeName>
        <fullName evidence="11">Deamido-NAD(+) pyrophosphorylase</fullName>
    </alternativeName>
    <alternativeName>
        <fullName evidence="11">Nicotinate mononucleotide adenylyltransferase</fullName>
        <shortName evidence="11">NaMN adenylyltransferase</shortName>
    </alternativeName>
</protein>
<dbReference type="InterPro" id="IPR004821">
    <property type="entry name" value="Cyt_trans-like"/>
</dbReference>
<dbReference type="GO" id="GO:0005524">
    <property type="term" value="F:ATP binding"/>
    <property type="evidence" value="ECO:0007669"/>
    <property type="project" value="UniProtKB-KW"/>
</dbReference>
<dbReference type="GO" id="GO:0009435">
    <property type="term" value="P:NAD+ biosynthetic process"/>
    <property type="evidence" value="ECO:0007669"/>
    <property type="project" value="UniProtKB-UniRule"/>
</dbReference>
<dbReference type="GO" id="GO:0004515">
    <property type="term" value="F:nicotinate-nucleotide adenylyltransferase activity"/>
    <property type="evidence" value="ECO:0007669"/>
    <property type="project" value="UniProtKB-UniRule"/>
</dbReference>
<feature type="domain" description="Cytidyltransferase-like" evidence="12">
    <location>
        <begin position="4"/>
        <end position="182"/>
    </location>
</feature>
<evidence type="ECO:0000256" key="11">
    <source>
        <dbReference type="HAMAP-Rule" id="MF_00244"/>
    </source>
</evidence>
<keyword evidence="8 11" id="KW-0067">ATP-binding</keyword>
<dbReference type="InterPro" id="IPR014729">
    <property type="entry name" value="Rossmann-like_a/b/a_fold"/>
</dbReference>
<evidence type="ECO:0000313" key="13">
    <source>
        <dbReference type="EMBL" id="MBK1705905.1"/>
    </source>
</evidence>
<sequence length="216" mass="23744">MIGLFGGTFDPVHSGHLRAALDVVQQLRLTELRLLPLAAAVHRRQPIASASQRMAMLEAAIRDEPCLIADDRELKRGGPSYTVDTLESFRDELGAEPPICLLVGADAFAAFGDWHRPLDILALAHLVVMQRPGAVTARDPWTRDQVSQRRVREPDGLRSEPSGRIYFATVTQLDISATRIRRLIINGESPRYLLPDSVLQLALQGGCYTQSNADGA</sequence>
<evidence type="ECO:0000256" key="1">
    <source>
        <dbReference type="ARBA" id="ARBA00002324"/>
    </source>
</evidence>
<keyword evidence="6 11" id="KW-0548">Nucleotidyltransferase</keyword>
<dbReference type="Gene3D" id="3.40.50.620">
    <property type="entry name" value="HUPs"/>
    <property type="match status" value="1"/>
</dbReference>
<organism evidence="13 14">
    <name type="scientific">Halochromatium glycolicum</name>
    <dbReference type="NCBI Taxonomy" id="85075"/>
    <lineage>
        <taxon>Bacteria</taxon>
        <taxon>Pseudomonadati</taxon>
        <taxon>Pseudomonadota</taxon>
        <taxon>Gammaproteobacteria</taxon>
        <taxon>Chromatiales</taxon>
        <taxon>Chromatiaceae</taxon>
        <taxon>Halochromatium</taxon>
    </lineage>
</organism>
<dbReference type="EMBL" id="NRSJ01000030">
    <property type="protein sequence ID" value="MBK1705905.1"/>
    <property type="molecule type" value="Genomic_DNA"/>
</dbReference>